<dbReference type="GO" id="GO:0006310">
    <property type="term" value="P:DNA recombination"/>
    <property type="evidence" value="ECO:0007669"/>
    <property type="project" value="UniProtKB-KW"/>
</dbReference>
<evidence type="ECO:0000313" key="3">
    <source>
        <dbReference type="Proteomes" id="UP000094802"/>
    </source>
</evidence>
<dbReference type="GO" id="GO:0015074">
    <property type="term" value="P:DNA integration"/>
    <property type="evidence" value="ECO:0007669"/>
    <property type="project" value="InterPro"/>
</dbReference>
<dbReference type="Gene3D" id="1.10.443.10">
    <property type="entry name" value="Intergrase catalytic core"/>
    <property type="match status" value="1"/>
</dbReference>
<protein>
    <recommendedName>
        <fullName evidence="4">Integrase</fullName>
    </recommendedName>
</protein>
<evidence type="ECO:0008006" key="4">
    <source>
        <dbReference type="Google" id="ProtNLM"/>
    </source>
</evidence>
<dbReference type="EMBL" id="AJZD02000055">
    <property type="protein sequence ID" value="OEF94490.1"/>
    <property type="molecule type" value="Genomic_DNA"/>
</dbReference>
<keyword evidence="1" id="KW-0233">DNA recombination</keyword>
<gene>
    <name evidence="2" type="ORF">A142_16995</name>
</gene>
<proteinExistence type="predicted"/>
<name>A0A1E5FVF4_VIBSP</name>
<dbReference type="AlphaFoldDB" id="A0A1E5FVF4"/>
<dbReference type="Proteomes" id="UP000094802">
    <property type="component" value="Unassembled WGS sequence"/>
</dbReference>
<sequence>MKDQMTTTNYLQFKGINYGESVTQKDLALLDGLFAPRNKQKTNRLLTAYYRANETLKKIVAKGDLSVNSLFFYQKISVDSYYFLGELLNGSDSKILNQLTMLSDSVELTNNIRTSNAIDTAIRQFSIAVEVFRITTGVESLEETSVEVFKQFIAPLRTEDNRWHPDLTPHAHKAIRYLARCFDNHLNSTDCLKLVELQRRDTRHKTKDLFDNPEKHMKAWVNSFHEFLNAKNAFETGHLKDRFTKFRNFLEFTYTSDFPSDPTLYFSKFRNDEFYNWLKDDRDKKSIGSSVLILTLTTIVDFSNWYIGEYMSETDETGELVTVGYPILSMHKFTQAVSEYGSEDNGKDIKLSESAKPTPPIWMILKLKEILTENDFAWPKSLSDQYNENIVDEDGNPIWIPVITYVYLVMLEIPIRKIQVIRLDSGEGDQWRYNPETDVWVKNDHQLTNYWKNIGAKVHNRGVLRRKLISGVLAPQFVFYINSNKVSDKEVGFSEKSGYEIPWKNATVIKYLDDLRDWQEKYNPVTYPVRFQDIPKTVFEAEPSESVLARIPDRFYLFRSAKDIKNGNCQMPPTNRNLHEFWVKLMAELERRLHSEGIECQIILTRNKTTNAPQSALYTPHGLRVAGLTSLAQQGVPIEVLSKIVAGHKSILMTIYYVKYHPSHITEILNEASRDIELDYQKSFQNWLKEAAWDEVAKYAAFNSSEAINSIKSDAAGCLVGLWNSTNLGICPYNGTRCHDGGKCIRKNGKKNTYLPVEDKNCVVCRHFITGLPWLTELWVHANSLILQSEKKAAEIQENEQVVQTLKVEQLTLRKKGQDVSPQLVTKLKKNETIQERLAIEEDKLFNALHSTHNLIEKIKNLPKPPISSVQGDSSDCVPALLMDSDSDFDIDYTETPNNFSNLDFVIQASRIYKHERNEDFERERDQFIDTILLRNGFEPMMLMNLTSEEKQQSADSFAKFLVTRFDGETLQLLKDGRKTFAELGIEQECSKAVPVQALQNIEIKASANQ</sequence>
<evidence type="ECO:0000256" key="1">
    <source>
        <dbReference type="ARBA" id="ARBA00023172"/>
    </source>
</evidence>
<dbReference type="InterPro" id="IPR011010">
    <property type="entry name" value="DNA_brk_join_enz"/>
</dbReference>
<evidence type="ECO:0000313" key="2">
    <source>
        <dbReference type="EMBL" id="OEF94490.1"/>
    </source>
</evidence>
<reference evidence="2 3" key="1">
    <citation type="journal article" date="2012" name="Science">
        <title>Ecological populations of bacteria act as socially cohesive units of antibiotic production and resistance.</title>
        <authorList>
            <person name="Cordero O.X."/>
            <person name="Wildschutte H."/>
            <person name="Kirkup B."/>
            <person name="Proehl S."/>
            <person name="Ngo L."/>
            <person name="Hussain F."/>
            <person name="Le Roux F."/>
            <person name="Mincer T."/>
            <person name="Polz M.F."/>
        </authorList>
    </citation>
    <scope>NUCLEOTIDE SEQUENCE [LARGE SCALE GENOMIC DNA]</scope>
    <source>
        <strain evidence="2 3">12E03</strain>
    </source>
</reference>
<dbReference type="InterPro" id="IPR024965">
    <property type="entry name" value="Putative_integrase"/>
</dbReference>
<organism evidence="2 3">
    <name type="scientific">Vibrio splendidus 12E03</name>
    <dbReference type="NCBI Taxonomy" id="1191305"/>
    <lineage>
        <taxon>Bacteria</taxon>
        <taxon>Pseudomonadati</taxon>
        <taxon>Pseudomonadota</taxon>
        <taxon>Gammaproteobacteria</taxon>
        <taxon>Vibrionales</taxon>
        <taxon>Vibrionaceae</taxon>
        <taxon>Vibrio</taxon>
    </lineage>
</organism>
<comment type="caution">
    <text evidence="2">The sequence shown here is derived from an EMBL/GenBank/DDBJ whole genome shotgun (WGS) entry which is preliminary data.</text>
</comment>
<dbReference type="Pfam" id="PF13009">
    <property type="entry name" value="Integrase_2"/>
    <property type="match status" value="1"/>
</dbReference>
<accession>A0A1E5FVF4</accession>
<dbReference type="GO" id="GO:0003677">
    <property type="term" value="F:DNA binding"/>
    <property type="evidence" value="ECO:0007669"/>
    <property type="project" value="InterPro"/>
</dbReference>
<dbReference type="SUPFAM" id="SSF56349">
    <property type="entry name" value="DNA breaking-rejoining enzymes"/>
    <property type="match status" value="1"/>
</dbReference>
<dbReference type="InterPro" id="IPR013762">
    <property type="entry name" value="Integrase-like_cat_sf"/>
</dbReference>